<evidence type="ECO:0000256" key="2">
    <source>
        <dbReference type="SAM" id="SignalP"/>
    </source>
</evidence>
<evidence type="ECO:0000313" key="4">
    <source>
        <dbReference type="Proteomes" id="UP000759443"/>
    </source>
</evidence>
<name>A0ABS4E5M5_9HYPH</name>
<feature type="chain" id="PRO_5045369689" evidence="2">
    <location>
        <begin position="20"/>
        <end position="166"/>
    </location>
</feature>
<feature type="region of interest" description="Disordered" evidence="1">
    <location>
        <begin position="71"/>
        <end position="101"/>
    </location>
</feature>
<comment type="caution">
    <text evidence="3">The sequence shown here is derived from an EMBL/GenBank/DDBJ whole genome shotgun (WGS) entry which is preliminary data.</text>
</comment>
<organism evidence="3 4">
    <name type="scientific">Rhizobium halophytocola</name>
    <dbReference type="NCBI Taxonomy" id="735519"/>
    <lineage>
        <taxon>Bacteria</taxon>
        <taxon>Pseudomonadati</taxon>
        <taxon>Pseudomonadota</taxon>
        <taxon>Alphaproteobacteria</taxon>
        <taxon>Hyphomicrobiales</taxon>
        <taxon>Rhizobiaceae</taxon>
        <taxon>Rhizobium/Agrobacterium group</taxon>
        <taxon>Rhizobium</taxon>
    </lineage>
</organism>
<proteinExistence type="predicted"/>
<feature type="region of interest" description="Disordered" evidence="1">
    <location>
        <begin position="142"/>
        <end position="166"/>
    </location>
</feature>
<dbReference type="RefSeq" id="WP_209948873.1">
    <property type="nucleotide sequence ID" value="NZ_JAGGJU010000016.1"/>
</dbReference>
<sequence length="166" mass="17075">MRALSMTAVLLVSAAPIAAAPADDRETKSGHRACGDAIACRMMTEPQRPPTANPGNPGKAARLSLAAVLDTAQGQRRAPGSTSARGTKNPEARHICDDAASGPFNPETAAITMARSIPVTRQFSAMASLALIRVGVGGTPCGHDRQQRASPPLLSFAPDTGGRGPR</sequence>
<evidence type="ECO:0000313" key="3">
    <source>
        <dbReference type="EMBL" id="MBP1853242.1"/>
    </source>
</evidence>
<feature type="signal peptide" evidence="2">
    <location>
        <begin position="1"/>
        <end position="19"/>
    </location>
</feature>
<accession>A0ABS4E5M5</accession>
<dbReference type="EMBL" id="JAGGJU010000016">
    <property type="protein sequence ID" value="MBP1853242.1"/>
    <property type="molecule type" value="Genomic_DNA"/>
</dbReference>
<dbReference type="Proteomes" id="UP000759443">
    <property type="component" value="Unassembled WGS sequence"/>
</dbReference>
<reference evidence="3 4" key="1">
    <citation type="submission" date="2021-03" db="EMBL/GenBank/DDBJ databases">
        <title>Genomic Encyclopedia of Type Strains, Phase IV (KMG-IV): sequencing the most valuable type-strain genomes for metagenomic binning, comparative biology and taxonomic classification.</title>
        <authorList>
            <person name="Goeker M."/>
        </authorList>
    </citation>
    <scope>NUCLEOTIDE SEQUENCE [LARGE SCALE GENOMIC DNA]</scope>
    <source>
        <strain evidence="3 4">DSM 21600</strain>
    </source>
</reference>
<keyword evidence="4" id="KW-1185">Reference proteome</keyword>
<evidence type="ECO:0000256" key="1">
    <source>
        <dbReference type="SAM" id="MobiDB-lite"/>
    </source>
</evidence>
<feature type="compositionally biased region" description="Basic and acidic residues" evidence="1">
    <location>
        <begin position="88"/>
        <end position="97"/>
    </location>
</feature>
<protein>
    <submittedName>
        <fullName evidence="3">Uncharacterized protein</fullName>
    </submittedName>
</protein>
<gene>
    <name evidence="3" type="ORF">J2Z17_004703</name>
</gene>
<keyword evidence="2" id="KW-0732">Signal</keyword>